<dbReference type="GO" id="GO:0005925">
    <property type="term" value="C:focal adhesion"/>
    <property type="evidence" value="ECO:0007669"/>
    <property type="project" value="TreeGrafter"/>
</dbReference>
<name>A0A7E6CRF9_9CHIR</name>
<organism evidence="9 10">
    <name type="scientific">Phyllostomus discolor</name>
    <name type="common">pale spear-nosed bat</name>
    <dbReference type="NCBI Taxonomy" id="89673"/>
    <lineage>
        <taxon>Eukaryota</taxon>
        <taxon>Metazoa</taxon>
        <taxon>Chordata</taxon>
        <taxon>Craniata</taxon>
        <taxon>Vertebrata</taxon>
        <taxon>Euteleostomi</taxon>
        <taxon>Mammalia</taxon>
        <taxon>Eutheria</taxon>
        <taxon>Laurasiatheria</taxon>
        <taxon>Chiroptera</taxon>
        <taxon>Yangochiroptera</taxon>
        <taxon>Phyllostomidae</taxon>
        <taxon>Phyllostominae</taxon>
        <taxon>Phyllostomus</taxon>
    </lineage>
</organism>
<protein>
    <submittedName>
        <fullName evidence="10">Poliovirus receptor</fullName>
    </submittedName>
</protein>
<keyword evidence="9" id="KW-1185">Reference proteome</keyword>
<evidence type="ECO:0000256" key="6">
    <source>
        <dbReference type="ARBA" id="ARBA00023319"/>
    </source>
</evidence>
<dbReference type="FunFam" id="2.60.40.10:FF:000619">
    <property type="entry name" value="Nectin cell adhesion molecule 2"/>
    <property type="match status" value="1"/>
</dbReference>
<evidence type="ECO:0000256" key="7">
    <source>
        <dbReference type="SAM" id="Phobius"/>
    </source>
</evidence>
<evidence type="ECO:0000256" key="5">
    <source>
        <dbReference type="ARBA" id="ARBA00023157"/>
    </source>
</evidence>
<comment type="subcellular location">
    <subcellularLocation>
        <location evidence="1">Membrane</location>
        <topology evidence="1">Single-pass membrane protein</topology>
    </subcellularLocation>
</comment>
<evidence type="ECO:0000259" key="8">
    <source>
        <dbReference type="PROSITE" id="PS50835"/>
    </source>
</evidence>
<dbReference type="GO" id="GO:0046814">
    <property type="term" value="P:coreceptor-mediated virion attachment to host cell"/>
    <property type="evidence" value="ECO:0007669"/>
    <property type="project" value="TreeGrafter"/>
</dbReference>
<proteinExistence type="predicted"/>
<keyword evidence="3 7" id="KW-1133">Transmembrane helix</keyword>
<dbReference type="Proteomes" id="UP000504628">
    <property type="component" value="Chromosome 12"/>
</dbReference>
<evidence type="ECO:0000313" key="10">
    <source>
        <dbReference type="RefSeq" id="XP_035868689.1"/>
    </source>
</evidence>
<dbReference type="OrthoDB" id="6413693at2759"/>
<evidence type="ECO:0000256" key="2">
    <source>
        <dbReference type="ARBA" id="ARBA00022692"/>
    </source>
</evidence>
<dbReference type="SUPFAM" id="SSF48726">
    <property type="entry name" value="Immunoglobulin"/>
    <property type="match status" value="3"/>
</dbReference>
<keyword evidence="6" id="KW-0393">Immunoglobulin domain</keyword>
<evidence type="ECO:0000313" key="9">
    <source>
        <dbReference type="Proteomes" id="UP000504628"/>
    </source>
</evidence>
<dbReference type="GO" id="GO:0043296">
    <property type="term" value="C:apical junction complex"/>
    <property type="evidence" value="ECO:0007669"/>
    <property type="project" value="TreeGrafter"/>
</dbReference>
<dbReference type="GO" id="GO:0005886">
    <property type="term" value="C:plasma membrane"/>
    <property type="evidence" value="ECO:0007669"/>
    <property type="project" value="TreeGrafter"/>
</dbReference>
<dbReference type="InterPro" id="IPR003599">
    <property type="entry name" value="Ig_sub"/>
</dbReference>
<evidence type="ECO:0000256" key="1">
    <source>
        <dbReference type="ARBA" id="ARBA00004167"/>
    </source>
</evidence>
<dbReference type="InterPro" id="IPR013106">
    <property type="entry name" value="Ig_V-set"/>
</dbReference>
<dbReference type="FunCoup" id="A0A7E6CRF9">
    <property type="interactions" value="45"/>
</dbReference>
<dbReference type="GO" id="GO:0007156">
    <property type="term" value="P:homophilic cell adhesion via plasma membrane adhesion molecules"/>
    <property type="evidence" value="ECO:0007669"/>
    <property type="project" value="TreeGrafter"/>
</dbReference>
<sequence length="446" mass="48860">MSRPDSQPPPTRFPAEASTQSFEVQVLTQVKGFLGHNVTLQCKVQTQEDDLQVTLVTWQRQDSTGVPRTVAVFHPTQGSSFPESRRLEFVAARPREKLRDASLTVLELQTGDEANYTCHIATFPQGSKSARTWLRVLAKPRNKAEIQEVPLRPLGQEPVPVARCVSTAGRPPARISWSSGEEVNESQEPGPVPGTFNVVSLLTLTPSSRVDGKNVTCTVEHETFEKPVLLPVTLSVHYPPEVSISGYDDHWDLGRSEVTLNCDVRSNPEPTEYVWSTTTGSLPRSADAQGSQLLLHPVDESINTTFICHVTNPLGTGEAEQTVLFRGEHPRDQSSGTTTLVVGLIVVGLVVVVLAFVLWYRKTHSPLGRGTPMSRAELALAFSVPATHLCQLPVLPTRSSIPDDFSCFSCFPGRNQRRPPDNNEVSYLAVNSEASSPQDLQADGTR</sequence>
<keyword evidence="4 7" id="KW-0472">Membrane</keyword>
<evidence type="ECO:0000256" key="4">
    <source>
        <dbReference type="ARBA" id="ARBA00023136"/>
    </source>
</evidence>
<dbReference type="InterPro" id="IPR007110">
    <property type="entry name" value="Ig-like_dom"/>
</dbReference>
<dbReference type="GO" id="GO:0002860">
    <property type="term" value="P:positive regulation of natural killer cell mediated cytotoxicity directed against tumor cell target"/>
    <property type="evidence" value="ECO:0007669"/>
    <property type="project" value="TreeGrafter"/>
</dbReference>
<keyword evidence="2 7" id="KW-0812">Transmembrane</keyword>
<dbReference type="GO" id="GO:0050839">
    <property type="term" value="F:cell adhesion molecule binding"/>
    <property type="evidence" value="ECO:0007669"/>
    <property type="project" value="TreeGrafter"/>
</dbReference>
<dbReference type="PANTHER" id="PTHR47387:SF2">
    <property type="entry name" value="PVR CELL ADHESION MOLECULE"/>
    <property type="match status" value="1"/>
</dbReference>
<accession>A0A7E6CRF9</accession>
<reference evidence="10" key="1">
    <citation type="submission" date="2025-08" db="UniProtKB">
        <authorList>
            <consortium name="RefSeq"/>
        </authorList>
    </citation>
    <scope>IDENTIFICATION</scope>
    <source>
        <tissue evidence="10">Muscle</tissue>
    </source>
</reference>
<dbReference type="PANTHER" id="PTHR47387">
    <property type="entry name" value="NECTIN-2"/>
    <property type="match status" value="1"/>
</dbReference>
<dbReference type="Pfam" id="PF07686">
    <property type="entry name" value="V-set"/>
    <property type="match status" value="1"/>
</dbReference>
<keyword evidence="5" id="KW-1015">Disulfide bond</keyword>
<dbReference type="PROSITE" id="PS50835">
    <property type="entry name" value="IG_LIKE"/>
    <property type="match status" value="3"/>
</dbReference>
<dbReference type="GO" id="GO:0002891">
    <property type="term" value="P:positive regulation of immunoglobulin mediated immune response"/>
    <property type="evidence" value="ECO:0007669"/>
    <property type="project" value="TreeGrafter"/>
</dbReference>
<evidence type="ECO:0000256" key="3">
    <source>
        <dbReference type="ARBA" id="ARBA00022989"/>
    </source>
</evidence>
<dbReference type="KEGG" id="pdic:114511446"/>
<feature type="domain" description="Ig-like" evidence="8">
    <location>
        <begin position="14"/>
        <end position="120"/>
    </location>
</feature>
<dbReference type="InterPro" id="IPR052659">
    <property type="entry name" value="Nectin/PVR"/>
</dbReference>
<dbReference type="GO" id="GO:0033005">
    <property type="term" value="P:positive regulation of mast cell activation"/>
    <property type="evidence" value="ECO:0007669"/>
    <property type="project" value="TreeGrafter"/>
</dbReference>
<dbReference type="Pfam" id="PF08205">
    <property type="entry name" value="C2-set_2"/>
    <property type="match status" value="1"/>
</dbReference>
<dbReference type="GeneID" id="114511446"/>
<dbReference type="Pfam" id="PF00047">
    <property type="entry name" value="ig"/>
    <property type="match status" value="1"/>
</dbReference>
<dbReference type="InterPro" id="IPR036179">
    <property type="entry name" value="Ig-like_dom_sf"/>
</dbReference>
<feature type="transmembrane region" description="Helical" evidence="7">
    <location>
        <begin position="340"/>
        <end position="360"/>
    </location>
</feature>
<keyword evidence="10" id="KW-0675">Receptor</keyword>
<dbReference type="Gene3D" id="2.60.40.10">
    <property type="entry name" value="Immunoglobulins"/>
    <property type="match status" value="3"/>
</dbReference>
<dbReference type="InParanoid" id="A0A7E6CRF9"/>
<dbReference type="RefSeq" id="XP_035868689.1">
    <property type="nucleotide sequence ID" value="XM_036012796.1"/>
</dbReference>
<dbReference type="InterPro" id="IPR013783">
    <property type="entry name" value="Ig-like_fold"/>
</dbReference>
<dbReference type="InterPro" id="IPR013151">
    <property type="entry name" value="Immunoglobulin_dom"/>
</dbReference>
<dbReference type="SMART" id="SM00409">
    <property type="entry name" value="IG"/>
    <property type="match status" value="3"/>
</dbReference>
<gene>
    <name evidence="10" type="primary">LOC114511446</name>
</gene>
<feature type="domain" description="Ig-like" evidence="8">
    <location>
        <begin position="140"/>
        <end position="235"/>
    </location>
</feature>
<dbReference type="GO" id="GO:0050862">
    <property type="term" value="P:positive regulation of T cell receptor signaling pathway"/>
    <property type="evidence" value="ECO:0007669"/>
    <property type="project" value="TreeGrafter"/>
</dbReference>
<dbReference type="AlphaFoldDB" id="A0A7E6CRF9"/>
<feature type="domain" description="Ig-like" evidence="8">
    <location>
        <begin position="240"/>
        <end position="324"/>
    </location>
</feature>
<dbReference type="InterPro" id="IPR013162">
    <property type="entry name" value="CD80_C2-set"/>
</dbReference>
<dbReference type="GO" id="GO:0001675">
    <property type="term" value="P:acrosome assembly"/>
    <property type="evidence" value="ECO:0007669"/>
    <property type="project" value="TreeGrafter"/>
</dbReference>